<dbReference type="EMBL" id="QWIP01000085">
    <property type="protein sequence ID" value="RMY73979.1"/>
    <property type="molecule type" value="Genomic_DNA"/>
</dbReference>
<gene>
    <name evidence="1" type="ORF">D0863_03527</name>
</gene>
<organism evidence="1 2">
    <name type="scientific">Hortaea werneckii</name>
    <name type="common">Black yeast</name>
    <name type="synonym">Cladosporium werneckii</name>
    <dbReference type="NCBI Taxonomy" id="91943"/>
    <lineage>
        <taxon>Eukaryota</taxon>
        <taxon>Fungi</taxon>
        <taxon>Dikarya</taxon>
        <taxon>Ascomycota</taxon>
        <taxon>Pezizomycotina</taxon>
        <taxon>Dothideomycetes</taxon>
        <taxon>Dothideomycetidae</taxon>
        <taxon>Mycosphaerellales</taxon>
        <taxon>Teratosphaeriaceae</taxon>
        <taxon>Hortaea</taxon>
    </lineage>
</organism>
<comment type="caution">
    <text evidence="1">The sequence shown here is derived from an EMBL/GenBank/DDBJ whole genome shotgun (WGS) entry which is preliminary data.</text>
</comment>
<reference evidence="1 2" key="1">
    <citation type="journal article" date="2018" name="BMC Genomics">
        <title>Genomic evidence for intraspecific hybridization in a clonal and extremely halotolerant yeast.</title>
        <authorList>
            <person name="Gostincar C."/>
            <person name="Stajich J.E."/>
            <person name="Zupancic J."/>
            <person name="Zalar P."/>
            <person name="Gunde-Cimerman N."/>
        </authorList>
    </citation>
    <scope>NUCLEOTIDE SEQUENCE [LARGE SCALE GENOMIC DNA]</scope>
    <source>
        <strain evidence="1 2">EXF-2682</strain>
    </source>
</reference>
<proteinExistence type="predicted"/>
<protein>
    <submittedName>
        <fullName evidence="1">Uncharacterized protein</fullName>
    </submittedName>
</protein>
<evidence type="ECO:0000313" key="1">
    <source>
        <dbReference type="EMBL" id="RMY73979.1"/>
    </source>
</evidence>
<dbReference type="AlphaFoldDB" id="A0A3M7EBD8"/>
<sequence length="227" mass="25535">MSRFYSSSTNQTSRHDPGQLVIFFDNRHCGPLNVEDDKMSRFQNAWLSGLTRMGWPSWWQKPDLEVGKLRLVFYTVSELPSFEICLGHGNADGRPQVHLCHELLANRFSQHAGAEGHRDYPLHLAYTVLEMFNSLTDEGFRPFVLGWSGENPFPMIGGAEPPDAPKKALMSQVKRSAAPAYSGHRCGPSNSTPHERIMAIIAREEEREAKKRAEEVQIAEKAGEISV</sequence>
<dbReference type="Proteomes" id="UP000269276">
    <property type="component" value="Unassembled WGS sequence"/>
</dbReference>
<name>A0A3M7EBD8_HORWE</name>
<dbReference type="OrthoDB" id="3589080at2759"/>
<accession>A0A3M7EBD8</accession>
<evidence type="ECO:0000313" key="2">
    <source>
        <dbReference type="Proteomes" id="UP000269276"/>
    </source>
</evidence>